<dbReference type="PANTHER" id="PTHR43031:SF18">
    <property type="entry name" value="RHODANESE-RELATED SULFURTRANSFERASES"/>
    <property type="match status" value="1"/>
</dbReference>
<dbReference type="EMBL" id="AP019782">
    <property type="protein sequence ID" value="BBL71617.1"/>
    <property type="molecule type" value="Genomic_DNA"/>
</dbReference>
<evidence type="ECO:0000259" key="2">
    <source>
        <dbReference type="PROSITE" id="PS50206"/>
    </source>
</evidence>
<reference evidence="3" key="1">
    <citation type="submission" date="2019-06" db="EMBL/GenBank/DDBJ databases">
        <title>Complete genome sequence of Methylogaea oryzae strain JCM16910.</title>
        <authorList>
            <person name="Asakawa S."/>
        </authorList>
    </citation>
    <scope>NUCLEOTIDE SEQUENCE</scope>
    <source>
        <strain evidence="3">E10</strain>
    </source>
</reference>
<keyword evidence="4" id="KW-1185">Reference proteome</keyword>
<proteinExistence type="predicted"/>
<name>A0A8D4VQ21_9GAMM</name>
<feature type="domain" description="Rhodanese" evidence="2">
    <location>
        <begin position="52"/>
        <end position="142"/>
    </location>
</feature>
<keyword evidence="1" id="KW-0812">Transmembrane</keyword>
<evidence type="ECO:0000256" key="1">
    <source>
        <dbReference type="SAM" id="Phobius"/>
    </source>
</evidence>
<evidence type="ECO:0000313" key="3">
    <source>
        <dbReference type="EMBL" id="BBL71617.1"/>
    </source>
</evidence>
<dbReference type="Gene3D" id="3.40.250.10">
    <property type="entry name" value="Rhodanese-like domain"/>
    <property type="match status" value="1"/>
</dbReference>
<sequence>MPVDRLIEFASNHWMMISGLLIVLVLLIQDIMESAMRKYKVVSALSTVTLMNQEDTLVLDVREPDEYAKGHIDGARLMTLGRVAERAHELESHKNKPIVVVCQSGTRSPEACKILMKQGFNQVHNLAGGMMEWEEAKLPVTSKNKK</sequence>
<dbReference type="InterPro" id="IPR001763">
    <property type="entry name" value="Rhodanese-like_dom"/>
</dbReference>
<dbReference type="RefSeq" id="WP_054774780.1">
    <property type="nucleotide sequence ID" value="NZ_AP019782.1"/>
</dbReference>
<dbReference type="Proteomes" id="UP000824988">
    <property type="component" value="Chromosome"/>
</dbReference>
<dbReference type="PROSITE" id="PS50206">
    <property type="entry name" value="RHODANESE_3"/>
    <property type="match status" value="1"/>
</dbReference>
<dbReference type="SMART" id="SM00450">
    <property type="entry name" value="RHOD"/>
    <property type="match status" value="1"/>
</dbReference>
<organism evidence="3 4">
    <name type="scientific">Methylogaea oryzae</name>
    <dbReference type="NCBI Taxonomy" id="1295382"/>
    <lineage>
        <taxon>Bacteria</taxon>
        <taxon>Pseudomonadati</taxon>
        <taxon>Pseudomonadota</taxon>
        <taxon>Gammaproteobacteria</taxon>
        <taxon>Methylococcales</taxon>
        <taxon>Methylococcaceae</taxon>
        <taxon>Methylogaea</taxon>
    </lineage>
</organism>
<dbReference type="InterPro" id="IPR050229">
    <property type="entry name" value="GlpE_sulfurtransferase"/>
</dbReference>
<protein>
    <submittedName>
        <fullName evidence="3">Rhodanese-like domain-containing protein</fullName>
    </submittedName>
</protein>
<dbReference type="AlphaFoldDB" id="A0A8D4VQ21"/>
<dbReference type="PANTHER" id="PTHR43031">
    <property type="entry name" value="FAD-DEPENDENT OXIDOREDUCTASE"/>
    <property type="match status" value="1"/>
</dbReference>
<dbReference type="FunFam" id="3.40.250.10:FF:000049">
    <property type="entry name" value="Phage shock protein E"/>
    <property type="match status" value="1"/>
</dbReference>
<keyword evidence="1" id="KW-1133">Transmembrane helix</keyword>
<evidence type="ECO:0000313" key="4">
    <source>
        <dbReference type="Proteomes" id="UP000824988"/>
    </source>
</evidence>
<keyword evidence="1" id="KW-0472">Membrane</keyword>
<dbReference type="KEGG" id="moz:MoryE10_22230"/>
<dbReference type="SUPFAM" id="SSF52821">
    <property type="entry name" value="Rhodanese/Cell cycle control phosphatase"/>
    <property type="match status" value="1"/>
</dbReference>
<dbReference type="Pfam" id="PF00581">
    <property type="entry name" value="Rhodanese"/>
    <property type="match status" value="1"/>
</dbReference>
<accession>A0A8D4VQ21</accession>
<feature type="transmembrane region" description="Helical" evidence="1">
    <location>
        <begin position="12"/>
        <end position="28"/>
    </location>
</feature>
<gene>
    <name evidence="3" type="primary">yibN</name>
    <name evidence="3" type="ORF">MoryE10_22230</name>
</gene>
<dbReference type="InterPro" id="IPR036873">
    <property type="entry name" value="Rhodanese-like_dom_sf"/>
</dbReference>
<dbReference type="CDD" id="cd00158">
    <property type="entry name" value="RHOD"/>
    <property type="match status" value="1"/>
</dbReference>